<comment type="caution">
    <text evidence="1">The sequence shown here is derived from an EMBL/GenBank/DDBJ whole genome shotgun (WGS) entry which is preliminary data.</text>
</comment>
<gene>
    <name evidence="1" type="ORF">EB796_019032</name>
</gene>
<protein>
    <submittedName>
        <fullName evidence="1">Uncharacterized protein</fullName>
    </submittedName>
</protein>
<organism evidence="1 2">
    <name type="scientific">Bugula neritina</name>
    <name type="common">Brown bryozoan</name>
    <name type="synonym">Sertularia neritina</name>
    <dbReference type="NCBI Taxonomy" id="10212"/>
    <lineage>
        <taxon>Eukaryota</taxon>
        <taxon>Metazoa</taxon>
        <taxon>Spiralia</taxon>
        <taxon>Lophotrochozoa</taxon>
        <taxon>Bryozoa</taxon>
        <taxon>Gymnolaemata</taxon>
        <taxon>Cheilostomatida</taxon>
        <taxon>Flustrina</taxon>
        <taxon>Buguloidea</taxon>
        <taxon>Bugulidae</taxon>
        <taxon>Bugula</taxon>
    </lineage>
</organism>
<accession>A0A7J7J8T7</accession>
<dbReference type="Proteomes" id="UP000593567">
    <property type="component" value="Unassembled WGS sequence"/>
</dbReference>
<evidence type="ECO:0000313" key="2">
    <source>
        <dbReference type="Proteomes" id="UP000593567"/>
    </source>
</evidence>
<evidence type="ECO:0000313" key="1">
    <source>
        <dbReference type="EMBL" id="KAF6022659.1"/>
    </source>
</evidence>
<reference evidence="1" key="1">
    <citation type="submission" date="2020-06" db="EMBL/GenBank/DDBJ databases">
        <title>Draft genome of Bugula neritina, a colonial animal packing powerful symbionts and potential medicines.</title>
        <authorList>
            <person name="Rayko M."/>
        </authorList>
    </citation>
    <scope>NUCLEOTIDE SEQUENCE [LARGE SCALE GENOMIC DNA]</scope>
    <source>
        <strain evidence="1">Kwan_BN1</strain>
    </source>
</reference>
<sequence length="72" mass="8354">MSNNVTWFNTLSRADFVTRLSDLKVFIIKTMYKNVKIQHAKIFQFNPCLSSNISKRDLTVSTLSLTRKLCLL</sequence>
<dbReference type="EMBL" id="VXIV02002819">
    <property type="protein sequence ID" value="KAF6022659.1"/>
    <property type="molecule type" value="Genomic_DNA"/>
</dbReference>
<proteinExistence type="predicted"/>
<name>A0A7J7J8T7_BUGNE</name>
<dbReference type="AlphaFoldDB" id="A0A7J7J8T7"/>
<keyword evidence="2" id="KW-1185">Reference proteome</keyword>